<protein>
    <submittedName>
        <fullName evidence="2">Protein of hypothetical function DUF324</fullName>
    </submittedName>
</protein>
<dbReference type="EMBL" id="AQHZ01000010">
    <property type="protein sequence ID" value="ENO18595.1"/>
    <property type="molecule type" value="Genomic_DNA"/>
</dbReference>
<keyword evidence="3" id="KW-1185">Reference proteome</keyword>
<feature type="region of interest" description="Disordered" evidence="1">
    <location>
        <begin position="673"/>
        <end position="699"/>
    </location>
</feature>
<dbReference type="OrthoDB" id="5362408at2"/>
<proteinExistence type="predicted"/>
<gene>
    <name evidence="2" type="ORF">HMPREF9004_0644</name>
</gene>
<dbReference type="PATRIC" id="fig|888050.3.peg.614"/>
<evidence type="ECO:0000256" key="1">
    <source>
        <dbReference type="SAM" id="MobiDB-lite"/>
    </source>
</evidence>
<evidence type="ECO:0000313" key="2">
    <source>
        <dbReference type="EMBL" id="ENO18595.1"/>
    </source>
</evidence>
<dbReference type="Proteomes" id="UP000013015">
    <property type="component" value="Unassembled WGS sequence"/>
</dbReference>
<name>N6W7R5_9ACTO</name>
<reference evidence="2 3" key="1">
    <citation type="submission" date="2013-03" db="EMBL/GenBank/DDBJ databases">
        <title>Reference genome for the Human Microbiome Project.</title>
        <authorList>
            <person name="Aqrawi P."/>
            <person name="Ayvaz T."/>
            <person name="Bess C."/>
            <person name="Blankenburg K."/>
            <person name="Coyle M."/>
            <person name="Deng J."/>
            <person name="Forbes L."/>
            <person name="Fowler G."/>
            <person name="Francisco L."/>
            <person name="Fu Q."/>
            <person name="Gibbs R."/>
            <person name="Gross S."/>
            <person name="Gubbala S."/>
            <person name="Hale W."/>
            <person name="Hemphill L."/>
            <person name="Highlander S."/>
            <person name="Hirani K."/>
            <person name="Jackson L."/>
            <person name="Jakkamsetti A."/>
            <person name="Javaid M."/>
            <person name="Jayaseelan J.C."/>
            <person name="Jiang H."/>
            <person name="Joshi V."/>
            <person name="Korchina V."/>
            <person name="Kovar C."/>
            <person name="Lara F."/>
            <person name="Lee S."/>
            <person name="Liu Y."/>
            <person name="Mata R."/>
            <person name="Mathew T."/>
            <person name="Munidasa M."/>
            <person name="Muzny D."/>
            <person name="Nazareth L."/>
            <person name="Ngo R."/>
            <person name="Nguyen L."/>
            <person name="Nguyen N."/>
            <person name="Okwuonu G."/>
            <person name="Ongeri F."/>
            <person name="Palculict T."/>
            <person name="Patil S."/>
            <person name="Petrosino J."/>
            <person name="Pham C."/>
            <person name="Pham P."/>
            <person name="Pu L.-L."/>
            <person name="Qin X."/>
            <person name="Qu J."/>
            <person name="Reid J."/>
            <person name="Ross M."/>
            <person name="Ruth R."/>
            <person name="Saada N."/>
            <person name="San Lucas F."/>
            <person name="Santibanez J."/>
            <person name="Shang Y."/>
            <person name="Simmons D."/>
            <person name="Song X.-Z."/>
            <person name="Tang L.-Y."/>
            <person name="Thornton R."/>
            <person name="Warren J."/>
            <person name="Weissenberger G."/>
            <person name="Wilczek-Boney K."/>
            <person name="Worley K."/>
            <person name="Youmans B."/>
            <person name="Zhang J."/>
            <person name="Zhang L."/>
            <person name="Zhao Z."/>
            <person name="Zhou C."/>
            <person name="Zhu D."/>
            <person name="Zhu Y."/>
        </authorList>
    </citation>
    <scope>NUCLEOTIDE SEQUENCE [LARGE SCALE GENOMIC DNA]</scope>
    <source>
        <strain evidence="2 3">F0333</strain>
    </source>
</reference>
<dbReference type="AlphaFoldDB" id="N6W7R5"/>
<dbReference type="HOGENOM" id="CLU_362841_0_0_11"/>
<sequence>MSDFEPFHSAVNRVPIPRTSVLGYVERDFLPSDVFGEETPTGHDHLRADRWSGSLDVEMTVRTPLVFGEQTEDDQGRPSVEVPIDADRHPVVPGTMVKGMISRAYELFTASRFRIFGDHAEALTYRSDPAEALSLLPGRICEYEGGLGVEILDGLGKTGKTVALIKDDDADKGGVSIQRDGHPTIRLNPGSTQPTQQQVLARFRSLTRHGSQVEVQLSRWRGEKGPEHLMVTGVWVDDQLEEFFQVPPHLNPKKLNVWGYPCRTSPEKKHAGDLFSEKKYERFFFKTDHTGKSLDGVVLSLTQDHIDRYDAVIRSYQEQHDRPGGDVHLLNRAASENSNLAPGILVFVNLDRDSSQHGTPSRIDRVVDVYPTMVGRRSYRMSPRALAQAQRVLPVSRAEEASPADRLFGYVVGDAPSGARGGDVSSKGRLFFGAVDTDDVEPLREPRRLAPLLAPKLSSARRFLTTRSGATPAQEKDQFLPRSEYYSEGQFLGAAVYPVHRELVDSQSFPEEKTQNTTVDQSNEKVRMTAKSWIAPGSIMRCRIRFEDLTSNELAVLVWLLTPENLVPASEKGTDRVGYLRMGLGKPYGLGVLEVRLAEDGLRAVRAGGDSGLAAMYRDLSGCLGTAETVHAAEDFILDKEGVLRKTPWIQALQRAAFGYSDGKPVRYMSLEENRSNNRTDSKTGRPQPGCGIAPRDMFGDDAAVPLKISRSKK</sequence>
<dbReference type="eggNOG" id="COG1337">
    <property type="taxonomic scope" value="Bacteria"/>
</dbReference>
<evidence type="ECO:0000313" key="3">
    <source>
        <dbReference type="Proteomes" id="UP000013015"/>
    </source>
</evidence>
<accession>N6W7R5</accession>
<feature type="compositionally biased region" description="Basic and acidic residues" evidence="1">
    <location>
        <begin position="673"/>
        <end position="684"/>
    </location>
</feature>
<dbReference type="STRING" id="888050.HMPREF9004_0644"/>
<dbReference type="RefSeq" id="WP_005962373.1">
    <property type="nucleotide sequence ID" value="NZ_CP040505.1"/>
</dbReference>
<organism evidence="2 3">
    <name type="scientific">Schaalia cardiffensis F0333</name>
    <dbReference type="NCBI Taxonomy" id="888050"/>
    <lineage>
        <taxon>Bacteria</taxon>
        <taxon>Bacillati</taxon>
        <taxon>Actinomycetota</taxon>
        <taxon>Actinomycetes</taxon>
        <taxon>Actinomycetales</taxon>
        <taxon>Actinomycetaceae</taxon>
        <taxon>Schaalia</taxon>
    </lineage>
</organism>
<comment type="caution">
    <text evidence="2">The sequence shown here is derived from an EMBL/GenBank/DDBJ whole genome shotgun (WGS) entry which is preliminary data.</text>
</comment>